<evidence type="ECO:0000256" key="3">
    <source>
        <dbReference type="ARBA" id="ARBA00022827"/>
    </source>
</evidence>
<dbReference type="PANTHER" id="PTHR43004:SF5">
    <property type="entry name" value="FAD-BINDING DOMAIN-CONTAINING PROTEIN"/>
    <property type="match status" value="1"/>
</dbReference>
<proteinExistence type="inferred from homology"/>
<dbReference type="Pfam" id="PF01494">
    <property type="entry name" value="FAD_binding_3"/>
    <property type="match status" value="1"/>
</dbReference>
<comment type="similarity">
    <text evidence="1">Belongs to the PheA/TfdB FAD monooxygenase family.</text>
</comment>
<dbReference type="InterPro" id="IPR036188">
    <property type="entry name" value="FAD/NAD-bd_sf"/>
</dbReference>
<organism evidence="7 8">
    <name type="scientific">Zasmidium cellare</name>
    <name type="common">Wine cellar mold</name>
    <name type="synonym">Racodium cellare</name>
    <dbReference type="NCBI Taxonomy" id="395010"/>
    <lineage>
        <taxon>Eukaryota</taxon>
        <taxon>Fungi</taxon>
        <taxon>Dikarya</taxon>
        <taxon>Ascomycota</taxon>
        <taxon>Pezizomycotina</taxon>
        <taxon>Dothideomycetes</taxon>
        <taxon>Dothideomycetidae</taxon>
        <taxon>Mycosphaerellales</taxon>
        <taxon>Mycosphaerellaceae</taxon>
        <taxon>Zasmidium</taxon>
    </lineage>
</organism>
<evidence type="ECO:0000256" key="1">
    <source>
        <dbReference type="ARBA" id="ARBA00007801"/>
    </source>
</evidence>
<evidence type="ECO:0000256" key="4">
    <source>
        <dbReference type="ARBA" id="ARBA00023002"/>
    </source>
</evidence>
<dbReference type="Gene3D" id="3.40.30.20">
    <property type="match status" value="1"/>
</dbReference>
<evidence type="ECO:0000259" key="5">
    <source>
        <dbReference type="Pfam" id="PF01494"/>
    </source>
</evidence>
<keyword evidence="8" id="KW-1185">Reference proteome</keyword>
<dbReference type="Gene3D" id="3.30.9.10">
    <property type="entry name" value="D-Amino Acid Oxidase, subunit A, domain 2"/>
    <property type="match status" value="1"/>
</dbReference>
<gene>
    <name evidence="7" type="ORF">PRZ48_002892</name>
</gene>
<dbReference type="Gene3D" id="3.50.50.60">
    <property type="entry name" value="FAD/NAD(P)-binding domain"/>
    <property type="match status" value="1"/>
</dbReference>
<comment type="caution">
    <text evidence="7">The sequence shown here is derived from an EMBL/GenBank/DDBJ whole genome shotgun (WGS) entry which is preliminary data.</text>
</comment>
<evidence type="ECO:0000313" key="7">
    <source>
        <dbReference type="EMBL" id="KAK4504929.1"/>
    </source>
</evidence>
<dbReference type="Proteomes" id="UP001305779">
    <property type="component" value="Unassembled WGS sequence"/>
</dbReference>
<evidence type="ECO:0000313" key="8">
    <source>
        <dbReference type="Proteomes" id="UP001305779"/>
    </source>
</evidence>
<feature type="domain" description="Phenol hydroxylase-like C-terminal dimerisation" evidence="6">
    <location>
        <begin position="430"/>
        <end position="576"/>
    </location>
</feature>
<dbReference type="InterPro" id="IPR038220">
    <property type="entry name" value="PHOX_C_sf"/>
</dbReference>
<dbReference type="SUPFAM" id="SSF52833">
    <property type="entry name" value="Thioredoxin-like"/>
    <property type="match status" value="1"/>
</dbReference>
<keyword evidence="2" id="KW-0285">Flavoprotein</keyword>
<dbReference type="SUPFAM" id="SSF51905">
    <property type="entry name" value="FAD/NAD(P)-binding domain"/>
    <property type="match status" value="1"/>
</dbReference>
<evidence type="ECO:0000259" key="6">
    <source>
        <dbReference type="Pfam" id="PF07976"/>
    </source>
</evidence>
<dbReference type="EMBL" id="JAXOVC010000002">
    <property type="protein sequence ID" value="KAK4504929.1"/>
    <property type="molecule type" value="Genomic_DNA"/>
</dbReference>
<dbReference type="InterPro" id="IPR036249">
    <property type="entry name" value="Thioredoxin-like_sf"/>
</dbReference>
<protein>
    <recommendedName>
        <fullName evidence="9">FAD-binding domain-containing protein</fullName>
    </recommendedName>
</protein>
<name>A0ABR0EU49_ZASCE</name>
<sequence length="577" mass="63510">MAEHAREVDVLIVGAGPVGLVTAFQLAKFGGVSVAIIDKNEKATSQQAYGRAITLFPRTSELLDQLGLAEKLAQQCFACRETVTYNSKGEEVEGRGWSFMETSMNDTAWDFALVLRQKYQEDVFRGALNEYGVEVEAPFSLLDVVVDETAPALSHKVTAAIKNEKTGQQTLFKSKFLIGCDGGHSSVRRMLNIPFHGTTSADKWVRIDGLVKTNVPKPRTYCSIESPTHGNVLWVGLDRGRTRIGYAFTEKHANSYEVFDEAAAIKEAKAAVKPFDLEFECVDWWTIYSVGQRIAESFFVKDCVFLAGDACHTHSSGAAQGMNTGIHDSVNLAWKLSLVLRGAAHFDLLRTYQAERLPNVQRLIQYDKDISRLMTNRLPENWTGDPDTDVNAILGDIMGQAASFSSGLGIFYDLEESNPLNRAGSQKVVLSPGQRGPDVDLVTPGTYETTRLIQQTRNSAMFHVVVFAGGPALSKEAEFYAAMLESTTLTALRAKNLMEFLTILKSVTPSTWEVLGHDPLGRAYFDDSKQNAYQRYGIDTGSGGVAVLRPDGWIGTVTTLSEDAVVELESYFQGIFQ</sequence>
<dbReference type="InterPro" id="IPR002938">
    <property type="entry name" value="FAD-bd"/>
</dbReference>
<evidence type="ECO:0008006" key="9">
    <source>
        <dbReference type="Google" id="ProtNLM"/>
    </source>
</evidence>
<dbReference type="InterPro" id="IPR050641">
    <property type="entry name" value="RIFMO-like"/>
</dbReference>
<dbReference type="Pfam" id="PF07976">
    <property type="entry name" value="Phe_hydrox_dim"/>
    <property type="match status" value="1"/>
</dbReference>
<feature type="domain" description="FAD-binding" evidence="5">
    <location>
        <begin position="7"/>
        <end position="365"/>
    </location>
</feature>
<dbReference type="PRINTS" id="PR00420">
    <property type="entry name" value="RNGMNOXGNASE"/>
</dbReference>
<keyword evidence="3" id="KW-0274">FAD</keyword>
<accession>A0ABR0EU49</accession>
<dbReference type="PANTHER" id="PTHR43004">
    <property type="entry name" value="TRK SYSTEM POTASSIUM UPTAKE PROTEIN"/>
    <property type="match status" value="1"/>
</dbReference>
<dbReference type="SUPFAM" id="SSF54373">
    <property type="entry name" value="FAD-linked reductases, C-terminal domain"/>
    <property type="match status" value="1"/>
</dbReference>
<evidence type="ECO:0000256" key="2">
    <source>
        <dbReference type="ARBA" id="ARBA00022630"/>
    </source>
</evidence>
<reference evidence="7 8" key="1">
    <citation type="journal article" date="2023" name="G3 (Bethesda)">
        <title>A chromosome-level genome assembly of Zasmidium syzygii isolated from banana leaves.</title>
        <authorList>
            <person name="van Westerhoven A.C."/>
            <person name="Mehrabi R."/>
            <person name="Talebi R."/>
            <person name="Steentjes M.B.F."/>
            <person name="Corcolon B."/>
            <person name="Chong P.A."/>
            <person name="Kema G.H.J."/>
            <person name="Seidl M.F."/>
        </authorList>
    </citation>
    <scope>NUCLEOTIDE SEQUENCE [LARGE SCALE GENOMIC DNA]</scope>
    <source>
        <strain evidence="7 8">P124</strain>
    </source>
</reference>
<keyword evidence="4" id="KW-0560">Oxidoreductase</keyword>
<dbReference type="InterPro" id="IPR012941">
    <property type="entry name" value="Phe_hydrox_C_dim_dom"/>
</dbReference>